<dbReference type="EMBL" id="QLLL01000002">
    <property type="protein sequence ID" value="RAJ08415.1"/>
    <property type="molecule type" value="Genomic_DNA"/>
</dbReference>
<dbReference type="PANTHER" id="PTHR30348:SF9">
    <property type="entry name" value="UPF0759 PROTEIN YECE"/>
    <property type="match status" value="1"/>
</dbReference>
<dbReference type="Pfam" id="PF01904">
    <property type="entry name" value="DUF72"/>
    <property type="match status" value="1"/>
</dbReference>
<reference evidence="1 2" key="1">
    <citation type="submission" date="2018-06" db="EMBL/GenBank/DDBJ databases">
        <title>Genomic Encyclopedia of Archaeal and Bacterial Type Strains, Phase II (KMG-II): from individual species to whole genera.</title>
        <authorList>
            <person name="Goeker M."/>
        </authorList>
    </citation>
    <scope>NUCLEOTIDE SEQUENCE [LARGE SCALE GENOMIC DNA]</scope>
    <source>
        <strain evidence="1 2">DSM 23857</strain>
    </source>
</reference>
<dbReference type="RefSeq" id="WP_111596569.1">
    <property type="nucleotide sequence ID" value="NZ_QLLL01000002.1"/>
</dbReference>
<dbReference type="InterPro" id="IPR002763">
    <property type="entry name" value="DUF72"/>
</dbReference>
<evidence type="ECO:0000313" key="2">
    <source>
        <dbReference type="Proteomes" id="UP000249547"/>
    </source>
</evidence>
<keyword evidence="2" id="KW-1185">Reference proteome</keyword>
<dbReference type="AlphaFoldDB" id="A0A327QWT4"/>
<dbReference type="Proteomes" id="UP000249547">
    <property type="component" value="Unassembled WGS sequence"/>
</dbReference>
<organism evidence="1 2">
    <name type="scientific">Chitinophaga skermanii</name>
    <dbReference type="NCBI Taxonomy" id="331697"/>
    <lineage>
        <taxon>Bacteria</taxon>
        <taxon>Pseudomonadati</taxon>
        <taxon>Bacteroidota</taxon>
        <taxon>Chitinophagia</taxon>
        <taxon>Chitinophagales</taxon>
        <taxon>Chitinophagaceae</taxon>
        <taxon>Chitinophaga</taxon>
    </lineage>
</organism>
<sequence length="304" mass="34779">MEFGSVDIHLLDSIDFKLTAEPAFNTQTLPGQRAAQPKVHIGSSFWGGKEWVGTVYPRGTNEADYMGNYTKQFDIFELNATHYKIYDAATIEKWAARADGRDFLFCPKIPQTISHYSTLTNTREVTTAFLSSISHFGPHLGPVFMQMGERFGPSRVNELVAYAKDWPRDVELFIELRQPGWFTELGKWEYLVQQLRDLGIGIVITDTAGRRDCSHMHLTTTKTLVRFVGNNGHPTDRPRLDDWANRTRYWIEQGLEEMYFILHMHGNEQIAPTVVYFGNLVEAQCGIPVKKPIIRDEPTQTSLF</sequence>
<proteinExistence type="predicted"/>
<evidence type="ECO:0000313" key="1">
    <source>
        <dbReference type="EMBL" id="RAJ08415.1"/>
    </source>
</evidence>
<name>A0A327QWT4_9BACT</name>
<gene>
    <name evidence="1" type="ORF">LX64_01066</name>
</gene>
<dbReference type="PANTHER" id="PTHR30348">
    <property type="entry name" value="UNCHARACTERIZED PROTEIN YECE"/>
    <property type="match status" value="1"/>
</dbReference>
<dbReference type="SUPFAM" id="SSF117396">
    <property type="entry name" value="TM1631-like"/>
    <property type="match status" value="1"/>
</dbReference>
<dbReference type="Gene3D" id="3.20.20.410">
    <property type="entry name" value="Protein of unknown function UPF0759"/>
    <property type="match status" value="1"/>
</dbReference>
<dbReference type="OrthoDB" id="9780310at2"/>
<dbReference type="InterPro" id="IPR036520">
    <property type="entry name" value="UPF0759_sf"/>
</dbReference>
<protein>
    <submittedName>
        <fullName evidence="1">Uncharacterized protein YecE (DUF72 family)</fullName>
    </submittedName>
</protein>
<accession>A0A327QWT4</accession>
<comment type="caution">
    <text evidence="1">The sequence shown here is derived from an EMBL/GenBank/DDBJ whole genome shotgun (WGS) entry which is preliminary data.</text>
</comment>